<dbReference type="GO" id="GO:0000160">
    <property type="term" value="P:phosphorelay signal transduction system"/>
    <property type="evidence" value="ECO:0007669"/>
    <property type="project" value="UniProtKB-KW"/>
</dbReference>
<organism evidence="11 12">
    <name type="scientific">Cohnella herbarum</name>
    <dbReference type="NCBI Taxonomy" id="2728023"/>
    <lineage>
        <taxon>Bacteria</taxon>
        <taxon>Bacillati</taxon>
        <taxon>Bacillota</taxon>
        <taxon>Bacilli</taxon>
        <taxon>Bacillales</taxon>
        <taxon>Paenibacillaceae</taxon>
        <taxon>Cohnella</taxon>
    </lineage>
</organism>
<dbReference type="AlphaFoldDB" id="A0A7Z2ZM57"/>
<comment type="subcellular location">
    <subcellularLocation>
        <location evidence="1">Cytoplasm</location>
    </subcellularLocation>
</comment>
<evidence type="ECO:0000259" key="9">
    <source>
        <dbReference type="PROSITE" id="PS01124"/>
    </source>
</evidence>
<sequence length="362" mass="42510">MNRVLIVDNSPLIRNSLSKQVEESGDHYWLAGTAANGMLALEWLEQNYADICITDVRMPVMDGIELLRQIRAKYPWMVCIMVSSYDEFAYAKESIQLEAIDYILKPVDRDLLYSTLAKSSAKLQDARYNEAYKLLLKYLPSHRDILARWMNELKLARRENIPLLIVDMLDILTKWTEGKYYLLNGLAMAWLNLLAEEMKLENLEITLFEGKDYAIGESVLSADKVRYYYRVCAVRRLEEGAEKFLDRVTEALTQPNRKVVEQIKQLLRKHYMEKIDYQLLASSVMLSRNYMSDLFKQETGMTMGQYAVYLRMEEAKRLLQDTSLKTYEVAHQVGYEDYIHFAKVYKKYCEFSPMEYRKRLGI</sequence>
<dbReference type="PANTHER" id="PTHR42713:SF3">
    <property type="entry name" value="TRANSCRIPTIONAL REGULATORY PROTEIN HPTR"/>
    <property type="match status" value="1"/>
</dbReference>
<dbReference type="InterPro" id="IPR009057">
    <property type="entry name" value="Homeodomain-like_sf"/>
</dbReference>
<keyword evidence="2" id="KW-0963">Cytoplasm</keyword>
<evidence type="ECO:0000256" key="4">
    <source>
        <dbReference type="ARBA" id="ARBA00023012"/>
    </source>
</evidence>
<dbReference type="Pfam" id="PF00072">
    <property type="entry name" value="Response_reg"/>
    <property type="match status" value="1"/>
</dbReference>
<dbReference type="SUPFAM" id="SSF46689">
    <property type="entry name" value="Homeodomain-like"/>
    <property type="match status" value="2"/>
</dbReference>
<evidence type="ECO:0000256" key="3">
    <source>
        <dbReference type="ARBA" id="ARBA00022553"/>
    </source>
</evidence>
<keyword evidence="12" id="KW-1185">Reference proteome</keyword>
<dbReference type="CDD" id="cd17536">
    <property type="entry name" value="REC_YesN-like"/>
    <property type="match status" value="1"/>
</dbReference>
<dbReference type="PROSITE" id="PS01124">
    <property type="entry name" value="HTH_ARAC_FAMILY_2"/>
    <property type="match status" value="1"/>
</dbReference>
<dbReference type="SMART" id="SM00448">
    <property type="entry name" value="REC"/>
    <property type="match status" value="1"/>
</dbReference>
<dbReference type="SMART" id="SM00342">
    <property type="entry name" value="HTH_ARAC"/>
    <property type="match status" value="1"/>
</dbReference>
<proteinExistence type="predicted"/>
<dbReference type="Gene3D" id="1.10.10.60">
    <property type="entry name" value="Homeodomain-like"/>
    <property type="match status" value="2"/>
</dbReference>
<evidence type="ECO:0000256" key="7">
    <source>
        <dbReference type="ARBA" id="ARBA00023163"/>
    </source>
</evidence>
<evidence type="ECO:0000256" key="8">
    <source>
        <dbReference type="PROSITE-ProRule" id="PRU00169"/>
    </source>
</evidence>
<feature type="modified residue" description="4-aspartylphosphate" evidence="8">
    <location>
        <position position="55"/>
    </location>
</feature>
<keyword evidence="4" id="KW-0902">Two-component regulatory system</keyword>
<dbReference type="Pfam" id="PF12833">
    <property type="entry name" value="HTH_18"/>
    <property type="match status" value="1"/>
</dbReference>
<keyword evidence="6" id="KW-0238">DNA-binding</keyword>
<gene>
    <name evidence="11" type="ORF">HH215_15910</name>
</gene>
<dbReference type="GO" id="GO:0005737">
    <property type="term" value="C:cytoplasm"/>
    <property type="evidence" value="ECO:0007669"/>
    <property type="project" value="UniProtKB-SubCell"/>
</dbReference>
<feature type="domain" description="Response regulatory" evidence="10">
    <location>
        <begin position="3"/>
        <end position="120"/>
    </location>
</feature>
<dbReference type="Gene3D" id="3.40.50.2300">
    <property type="match status" value="1"/>
</dbReference>
<dbReference type="KEGG" id="cheb:HH215_15910"/>
<evidence type="ECO:0000256" key="2">
    <source>
        <dbReference type="ARBA" id="ARBA00022490"/>
    </source>
</evidence>
<keyword evidence="5" id="KW-0805">Transcription regulation</keyword>
<reference evidence="11 12" key="1">
    <citation type="submission" date="2020-04" db="EMBL/GenBank/DDBJ databases">
        <title>Genome sequencing of novel species.</title>
        <authorList>
            <person name="Heo J."/>
            <person name="Kim S.-J."/>
            <person name="Kim J.-S."/>
            <person name="Hong S.-B."/>
            <person name="Kwon S.-W."/>
        </authorList>
    </citation>
    <scope>NUCLEOTIDE SEQUENCE [LARGE SCALE GENOMIC DNA]</scope>
    <source>
        <strain evidence="11 12">MFER-1</strain>
    </source>
</reference>
<keyword evidence="3 8" id="KW-0597">Phosphoprotein</keyword>
<dbReference type="InterPro" id="IPR011006">
    <property type="entry name" value="CheY-like_superfamily"/>
</dbReference>
<dbReference type="InterPro" id="IPR051552">
    <property type="entry name" value="HptR"/>
</dbReference>
<evidence type="ECO:0000313" key="12">
    <source>
        <dbReference type="Proteomes" id="UP000502248"/>
    </source>
</evidence>
<accession>A0A7Z2ZM57</accession>
<dbReference type="SUPFAM" id="SSF52172">
    <property type="entry name" value="CheY-like"/>
    <property type="match status" value="1"/>
</dbReference>
<feature type="domain" description="HTH araC/xylS-type" evidence="9">
    <location>
        <begin position="261"/>
        <end position="359"/>
    </location>
</feature>
<evidence type="ECO:0000256" key="6">
    <source>
        <dbReference type="ARBA" id="ARBA00023125"/>
    </source>
</evidence>
<evidence type="ECO:0000256" key="5">
    <source>
        <dbReference type="ARBA" id="ARBA00023015"/>
    </source>
</evidence>
<evidence type="ECO:0000256" key="1">
    <source>
        <dbReference type="ARBA" id="ARBA00004496"/>
    </source>
</evidence>
<evidence type="ECO:0000259" key="10">
    <source>
        <dbReference type="PROSITE" id="PS50110"/>
    </source>
</evidence>
<dbReference type="PANTHER" id="PTHR42713">
    <property type="entry name" value="HISTIDINE KINASE-RELATED"/>
    <property type="match status" value="1"/>
</dbReference>
<dbReference type="EMBL" id="CP051680">
    <property type="protein sequence ID" value="QJD84515.1"/>
    <property type="molecule type" value="Genomic_DNA"/>
</dbReference>
<protein>
    <submittedName>
        <fullName evidence="11">Response regulator</fullName>
    </submittedName>
</protein>
<dbReference type="InterPro" id="IPR018060">
    <property type="entry name" value="HTH_AraC"/>
</dbReference>
<keyword evidence="7" id="KW-0804">Transcription</keyword>
<dbReference type="Proteomes" id="UP000502248">
    <property type="component" value="Chromosome"/>
</dbReference>
<dbReference type="GO" id="GO:0003700">
    <property type="term" value="F:DNA-binding transcription factor activity"/>
    <property type="evidence" value="ECO:0007669"/>
    <property type="project" value="InterPro"/>
</dbReference>
<dbReference type="GO" id="GO:0043565">
    <property type="term" value="F:sequence-specific DNA binding"/>
    <property type="evidence" value="ECO:0007669"/>
    <property type="project" value="InterPro"/>
</dbReference>
<dbReference type="RefSeq" id="WP_169280798.1">
    <property type="nucleotide sequence ID" value="NZ_CP051680.1"/>
</dbReference>
<dbReference type="PROSITE" id="PS50110">
    <property type="entry name" value="RESPONSE_REGULATORY"/>
    <property type="match status" value="1"/>
</dbReference>
<evidence type="ECO:0000313" key="11">
    <source>
        <dbReference type="EMBL" id="QJD84515.1"/>
    </source>
</evidence>
<dbReference type="InterPro" id="IPR001789">
    <property type="entry name" value="Sig_transdc_resp-reg_receiver"/>
</dbReference>
<name>A0A7Z2ZM57_9BACL</name>